<dbReference type="EMBL" id="AP022581">
    <property type="protein sequence ID" value="BBX95309.1"/>
    <property type="molecule type" value="Genomic_DNA"/>
</dbReference>
<keyword evidence="2" id="KW-1185">Reference proteome</keyword>
<evidence type="ECO:0000313" key="1">
    <source>
        <dbReference type="EMBL" id="BBX95309.1"/>
    </source>
</evidence>
<dbReference type="KEGG" id="mlj:MLAC_06030"/>
<protein>
    <submittedName>
        <fullName evidence="1">Uncharacterized protein</fullName>
    </submittedName>
</protein>
<evidence type="ECO:0000313" key="2">
    <source>
        <dbReference type="Proteomes" id="UP000466396"/>
    </source>
</evidence>
<name>A0A7I7NG18_9MYCO</name>
<accession>A0A7I7NG18</accession>
<dbReference type="Proteomes" id="UP000466396">
    <property type="component" value="Chromosome"/>
</dbReference>
<gene>
    <name evidence="1" type="ORF">MLAC_06030</name>
</gene>
<reference evidence="1 2" key="1">
    <citation type="journal article" date="2019" name="Emerg. Microbes Infect.">
        <title>Comprehensive subspecies identification of 175 nontuberculous mycobacteria species based on 7547 genomic profiles.</title>
        <authorList>
            <person name="Matsumoto Y."/>
            <person name="Kinjo T."/>
            <person name="Motooka D."/>
            <person name="Nabeya D."/>
            <person name="Jung N."/>
            <person name="Uechi K."/>
            <person name="Horii T."/>
            <person name="Iida T."/>
            <person name="Fujita J."/>
            <person name="Nakamura S."/>
        </authorList>
    </citation>
    <scope>NUCLEOTIDE SEQUENCE [LARGE SCALE GENOMIC DNA]</scope>
    <source>
        <strain evidence="1 2">JCM 15657</strain>
    </source>
</reference>
<dbReference type="AlphaFoldDB" id="A0A7I7NG18"/>
<proteinExistence type="predicted"/>
<organism evidence="1 2">
    <name type="scientific">Mycobacterium lacus</name>
    <dbReference type="NCBI Taxonomy" id="169765"/>
    <lineage>
        <taxon>Bacteria</taxon>
        <taxon>Bacillati</taxon>
        <taxon>Actinomycetota</taxon>
        <taxon>Actinomycetes</taxon>
        <taxon>Mycobacteriales</taxon>
        <taxon>Mycobacteriaceae</taxon>
        <taxon>Mycobacterium</taxon>
    </lineage>
</organism>
<sequence>MVALCHSVIARNGEAYKQLGCEAVAVKVFETASHYVDTIFGCGVGGLIHAAVGSFGGCGGLLNRLGLAA</sequence>